<reference evidence="1" key="1">
    <citation type="submission" date="2018-05" db="EMBL/GenBank/DDBJ databases">
        <authorList>
            <person name="Lanie J.A."/>
            <person name="Ng W.-L."/>
            <person name="Kazmierczak K.M."/>
            <person name="Andrzejewski T.M."/>
            <person name="Davidsen T.M."/>
            <person name="Wayne K.J."/>
            <person name="Tettelin H."/>
            <person name="Glass J.I."/>
            <person name="Rusch D."/>
            <person name="Podicherti R."/>
            <person name="Tsui H.-C.T."/>
            <person name="Winkler M.E."/>
        </authorList>
    </citation>
    <scope>NUCLEOTIDE SEQUENCE</scope>
</reference>
<organism evidence="1">
    <name type="scientific">marine metagenome</name>
    <dbReference type="NCBI Taxonomy" id="408172"/>
    <lineage>
        <taxon>unclassified sequences</taxon>
        <taxon>metagenomes</taxon>
        <taxon>ecological metagenomes</taxon>
    </lineage>
</organism>
<evidence type="ECO:0000313" key="1">
    <source>
        <dbReference type="EMBL" id="SVE09887.1"/>
    </source>
</evidence>
<sequence>MGIQVIIQPTKTVEEPKVNVKPRYCLLKNGKYNFGKVRPGTRSYIARNGDSSFVGTFDVGDGVQYLNVTADNKGVPTGKYGHLFSNKRKG</sequence>
<proteinExistence type="predicted"/>
<name>A0A383APY2_9ZZZZ</name>
<dbReference type="AlphaFoldDB" id="A0A383APY2"/>
<gene>
    <name evidence="1" type="ORF">METZ01_LOCUS462741</name>
</gene>
<protein>
    <submittedName>
        <fullName evidence="1">Uncharacterized protein</fullName>
    </submittedName>
</protein>
<accession>A0A383APY2</accession>
<dbReference type="EMBL" id="UINC01194009">
    <property type="protein sequence ID" value="SVE09887.1"/>
    <property type="molecule type" value="Genomic_DNA"/>
</dbReference>